<sequence length="588" mass="65178">MRSRVAGDRGRPSGAGTSGAGARVPGVVETVTRQHVVGWVSVPAEAPPLRVHLHVGRLRVASTYATPDDSMSGVKAGRGRRDAPPSAAPAAARPTQRKRKDPAIPRPRGDRRNSLRQVRTFSFRVHGLWAYVRPGTRITVRVQGNPLPINGHGMYLTPRQKGKHTVAELREKLDQGHVLTQFGTIELSKKLDTAWQQAVLRLYHQTAKVLQEEFDVELFFVYGTLLGAVREGGWIGHDVDFDAAYVSRHDTGEAAADELQRIALALIEHGFDVVAHPFALHVHDAEDPSRRIDIFHTWFDRSGALRFPFGVAGTGTVTRDDWKGTKPVTLPGGDGLVPANDVQMVAHLYGDDWRNPKPGFTWDLERTDSAPDGLLTTAQRTKVYWANFYSHNRYTSGSTFFEFVNAWPEMAQNVLDIGCGDGRDSCAFGGAGRRVLGVDQSPVGIEHASSQAAERGIDDRVRFRTCDVTDIDDLGRALDEFTATGSEPVAFYMRFFLHAIPEVAQAGLMAAIDAHARPGDWLVAEFRTDKDENQAKVHSRHYRRFQNAETFRLSLVDLGFEVLHFEESRGLSPYKGEDPVLCRVVARR</sequence>
<feature type="compositionally biased region" description="Low complexity" evidence="1">
    <location>
        <begin position="84"/>
        <end position="94"/>
    </location>
</feature>
<dbReference type="InterPro" id="IPR029063">
    <property type="entry name" value="SAM-dependent_MTases_sf"/>
</dbReference>
<dbReference type="Pfam" id="PF13649">
    <property type="entry name" value="Methyltransf_25"/>
    <property type="match status" value="1"/>
</dbReference>
<feature type="domain" description="Methyltransferase" evidence="2">
    <location>
        <begin position="414"/>
        <end position="479"/>
    </location>
</feature>
<proteinExistence type="predicted"/>
<accession>A0A4Q4ZIB5</accession>
<dbReference type="GO" id="GO:0008168">
    <property type="term" value="F:methyltransferase activity"/>
    <property type="evidence" value="ECO:0007669"/>
    <property type="project" value="UniProtKB-KW"/>
</dbReference>
<feature type="region of interest" description="Disordered" evidence="1">
    <location>
        <begin position="66"/>
        <end position="115"/>
    </location>
</feature>
<dbReference type="CDD" id="cd02440">
    <property type="entry name" value="AdoMet_MTases"/>
    <property type="match status" value="1"/>
</dbReference>
<dbReference type="Gene3D" id="3.40.50.150">
    <property type="entry name" value="Vaccinia Virus protein VP39"/>
    <property type="match status" value="1"/>
</dbReference>
<reference evidence="3 4" key="1">
    <citation type="submission" date="2019-01" db="EMBL/GenBank/DDBJ databases">
        <title>Nocardioides guangzhouensis sp. nov., an actinobacterium isolated from soil.</title>
        <authorList>
            <person name="Fu Y."/>
            <person name="Cai Y."/>
            <person name="Lin Z."/>
            <person name="Chen P."/>
        </authorList>
    </citation>
    <scope>NUCLEOTIDE SEQUENCE [LARGE SCALE GENOMIC DNA]</scope>
    <source>
        <strain evidence="3 4">130</strain>
    </source>
</reference>
<evidence type="ECO:0000259" key="2">
    <source>
        <dbReference type="Pfam" id="PF13649"/>
    </source>
</evidence>
<dbReference type="GO" id="GO:0032259">
    <property type="term" value="P:methylation"/>
    <property type="evidence" value="ECO:0007669"/>
    <property type="project" value="UniProtKB-KW"/>
</dbReference>
<dbReference type="InterPro" id="IPR041698">
    <property type="entry name" value="Methyltransf_25"/>
</dbReference>
<dbReference type="OrthoDB" id="9804312at2"/>
<organism evidence="3 4">
    <name type="scientific">Nocardioides guangzhouensis</name>
    <dbReference type="NCBI Taxonomy" id="2497878"/>
    <lineage>
        <taxon>Bacteria</taxon>
        <taxon>Bacillati</taxon>
        <taxon>Actinomycetota</taxon>
        <taxon>Actinomycetes</taxon>
        <taxon>Propionibacteriales</taxon>
        <taxon>Nocardioidaceae</taxon>
        <taxon>Nocardioides</taxon>
    </lineage>
</organism>
<evidence type="ECO:0000256" key="1">
    <source>
        <dbReference type="SAM" id="MobiDB-lite"/>
    </source>
</evidence>
<comment type="caution">
    <text evidence="3">The sequence shown here is derived from an EMBL/GenBank/DDBJ whole genome shotgun (WGS) entry which is preliminary data.</text>
</comment>
<keyword evidence="3" id="KW-0808">Transferase</keyword>
<dbReference type="Proteomes" id="UP000295198">
    <property type="component" value="Unassembled WGS sequence"/>
</dbReference>
<evidence type="ECO:0000313" key="4">
    <source>
        <dbReference type="Proteomes" id="UP000295198"/>
    </source>
</evidence>
<keyword evidence="3" id="KW-0489">Methyltransferase</keyword>
<dbReference type="EMBL" id="SDKM01000004">
    <property type="protein sequence ID" value="RYP88027.1"/>
    <property type="molecule type" value="Genomic_DNA"/>
</dbReference>
<name>A0A4Q4ZIB5_9ACTN</name>
<protein>
    <submittedName>
        <fullName evidence="3">Class I SAM-dependent methyltransferase</fullName>
    </submittedName>
</protein>
<dbReference type="RefSeq" id="WP_134714346.1">
    <property type="nucleotide sequence ID" value="NZ_SDKM01000004.1"/>
</dbReference>
<dbReference type="SUPFAM" id="SSF53335">
    <property type="entry name" value="S-adenosyl-L-methionine-dependent methyltransferases"/>
    <property type="match status" value="1"/>
</dbReference>
<gene>
    <name evidence="3" type="ORF">EKO23_04035</name>
</gene>
<feature type="region of interest" description="Disordered" evidence="1">
    <location>
        <begin position="1"/>
        <end position="24"/>
    </location>
</feature>
<feature type="compositionally biased region" description="Basic and acidic residues" evidence="1">
    <location>
        <begin position="1"/>
        <end position="11"/>
    </location>
</feature>
<keyword evidence="4" id="KW-1185">Reference proteome</keyword>
<feature type="compositionally biased region" description="Basic and acidic residues" evidence="1">
    <location>
        <begin position="101"/>
        <end position="113"/>
    </location>
</feature>
<dbReference type="AlphaFoldDB" id="A0A4Q4ZIB5"/>
<evidence type="ECO:0000313" key="3">
    <source>
        <dbReference type="EMBL" id="RYP88027.1"/>
    </source>
</evidence>